<protein>
    <submittedName>
        <fullName evidence="4">Uncharacterized protein</fullName>
    </submittedName>
</protein>
<dbReference type="InterPro" id="IPR036249">
    <property type="entry name" value="Thioredoxin-like_sf"/>
</dbReference>
<evidence type="ECO:0000313" key="4">
    <source>
        <dbReference type="EMBL" id="CAF0953936.1"/>
    </source>
</evidence>
<evidence type="ECO:0000259" key="3">
    <source>
        <dbReference type="PROSITE" id="PS50405"/>
    </source>
</evidence>
<dbReference type="FunFam" id="1.20.1050.10:FF:000030">
    <property type="entry name" value="Glutathione S-transferase S1"/>
    <property type="match status" value="1"/>
</dbReference>
<dbReference type="EMBL" id="CAJNOL010000331">
    <property type="protein sequence ID" value="CAF1010880.1"/>
    <property type="molecule type" value="Genomic_DNA"/>
</dbReference>
<dbReference type="SUPFAM" id="SSF47616">
    <property type="entry name" value="GST C-terminal domain-like"/>
    <property type="match status" value="1"/>
</dbReference>
<dbReference type="InterPro" id="IPR040079">
    <property type="entry name" value="Glutathione_S-Trfase"/>
</dbReference>
<dbReference type="GO" id="GO:0006749">
    <property type="term" value="P:glutathione metabolic process"/>
    <property type="evidence" value="ECO:0007669"/>
    <property type="project" value="TreeGrafter"/>
</dbReference>
<dbReference type="CDD" id="cd03039">
    <property type="entry name" value="GST_N_Sigma_like"/>
    <property type="match status" value="1"/>
</dbReference>
<dbReference type="PROSITE" id="PS50405">
    <property type="entry name" value="GST_CTER"/>
    <property type="match status" value="1"/>
</dbReference>
<comment type="caution">
    <text evidence="4">The sequence shown here is derived from an EMBL/GenBank/DDBJ whole genome shotgun (WGS) entry which is preliminary data.</text>
</comment>
<keyword evidence="7" id="KW-1185">Reference proteome</keyword>
<dbReference type="Proteomes" id="UP000663870">
    <property type="component" value="Unassembled WGS sequence"/>
</dbReference>
<dbReference type="InterPro" id="IPR036282">
    <property type="entry name" value="Glutathione-S-Trfase_C_sf"/>
</dbReference>
<evidence type="ECO:0000313" key="5">
    <source>
        <dbReference type="EMBL" id="CAF1010880.1"/>
    </source>
</evidence>
<sequence>MSSSTQYKLHYFDGRGRGEAIRLIFAYAGQKFEDVRYSFDEWPKKKNDMPLGQIPLLETNGQQFPQSLAIARYVARQCKLTGKDDLESMKCDVIVDTMNEFNQDYYRIRFHVKDEDEKQTEKTKFVTKTVPEKVAGLEKLLKMYGNGVWAVGDNVTWADLVIYDTVENLLDMDDQVLNKFSTLKKHREAVEKLPKIAAYLANRKKTPF</sequence>
<organism evidence="4 6">
    <name type="scientific">Rotaria sordida</name>
    <dbReference type="NCBI Taxonomy" id="392033"/>
    <lineage>
        <taxon>Eukaryota</taxon>
        <taxon>Metazoa</taxon>
        <taxon>Spiralia</taxon>
        <taxon>Gnathifera</taxon>
        <taxon>Rotifera</taxon>
        <taxon>Eurotatoria</taxon>
        <taxon>Bdelloidea</taxon>
        <taxon>Philodinida</taxon>
        <taxon>Philodinidae</taxon>
        <taxon>Rotaria</taxon>
    </lineage>
</organism>
<dbReference type="PANTHER" id="PTHR11571">
    <property type="entry name" value="GLUTATHIONE S-TRANSFERASE"/>
    <property type="match status" value="1"/>
</dbReference>
<dbReference type="FunFam" id="3.40.30.10:FF:000035">
    <property type="entry name" value="hematopoietic prostaglandin D synthase"/>
    <property type="match status" value="1"/>
</dbReference>
<accession>A0A814DJV2</accession>
<dbReference type="CDD" id="cd03192">
    <property type="entry name" value="GST_C_Sigma_like"/>
    <property type="match status" value="1"/>
</dbReference>
<dbReference type="SFLD" id="SFLDG00363">
    <property type="entry name" value="AMPS_(cytGST):_Alpha-__Mu-__Pi"/>
    <property type="match status" value="1"/>
</dbReference>
<dbReference type="PROSITE" id="PS50404">
    <property type="entry name" value="GST_NTER"/>
    <property type="match status" value="1"/>
</dbReference>
<evidence type="ECO:0000259" key="2">
    <source>
        <dbReference type="PROSITE" id="PS50404"/>
    </source>
</evidence>
<dbReference type="InterPro" id="IPR050213">
    <property type="entry name" value="GST_superfamily"/>
</dbReference>
<feature type="domain" description="GST N-terminal" evidence="2">
    <location>
        <begin position="5"/>
        <end position="82"/>
    </location>
</feature>
<dbReference type="SUPFAM" id="SSF52833">
    <property type="entry name" value="Thioredoxin-like"/>
    <property type="match status" value="1"/>
</dbReference>
<dbReference type="AlphaFoldDB" id="A0A814DJV2"/>
<dbReference type="GO" id="GO:0004364">
    <property type="term" value="F:glutathione transferase activity"/>
    <property type="evidence" value="ECO:0007669"/>
    <property type="project" value="TreeGrafter"/>
</dbReference>
<comment type="function">
    <text evidence="1">S-crystallins are structural components of squids and octopi eye lens. Contains relatively little if any GST activity.</text>
</comment>
<feature type="domain" description="GST C-terminal" evidence="3">
    <location>
        <begin position="84"/>
        <end position="208"/>
    </location>
</feature>
<evidence type="ECO:0000313" key="6">
    <source>
        <dbReference type="Proteomes" id="UP000663854"/>
    </source>
</evidence>
<proteinExistence type="predicted"/>
<dbReference type="Pfam" id="PF02798">
    <property type="entry name" value="GST_N"/>
    <property type="match status" value="1"/>
</dbReference>
<dbReference type="Proteomes" id="UP000663854">
    <property type="component" value="Unassembled WGS sequence"/>
</dbReference>
<evidence type="ECO:0000256" key="1">
    <source>
        <dbReference type="ARBA" id="ARBA00049616"/>
    </source>
</evidence>
<evidence type="ECO:0000313" key="7">
    <source>
        <dbReference type="Proteomes" id="UP000663870"/>
    </source>
</evidence>
<dbReference type="EMBL" id="CAJNOH010000224">
    <property type="protein sequence ID" value="CAF0953936.1"/>
    <property type="molecule type" value="Genomic_DNA"/>
</dbReference>
<name>A0A814DJV2_9BILA</name>
<gene>
    <name evidence="5" type="ORF">JXQ802_LOCUS14661</name>
    <name evidence="4" type="ORF">PYM288_LOCUS12272</name>
</gene>
<dbReference type="Pfam" id="PF14497">
    <property type="entry name" value="GST_C_3"/>
    <property type="match status" value="1"/>
</dbReference>
<dbReference type="Gene3D" id="1.20.1050.130">
    <property type="match status" value="1"/>
</dbReference>
<reference evidence="4" key="1">
    <citation type="submission" date="2021-02" db="EMBL/GenBank/DDBJ databases">
        <authorList>
            <person name="Nowell W R."/>
        </authorList>
    </citation>
    <scope>NUCLEOTIDE SEQUENCE</scope>
</reference>
<dbReference type="SFLD" id="SFLDS00019">
    <property type="entry name" value="Glutathione_Transferase_(cytos"/>
    <property type="match status" value="1"/>
</dbReference>
<dbReference type="InterPro" id="IPR010987">
    <property type="entry name" value="Glutathione-S-Trfase_C-like"/>
</dbReference>
<dbReference type="InterPro" id="IPR004045">
    <property type="entry name" value="Glutathione_S-Trfase_N"/>
</dbReference>
<dbReference type="PANTHER" id="PTHR11571:SF150">
    <property type="entry name" value="GLUTATHIONE S-TRANSFERASE"/>
    <property type="match status" value="1"/>
</dbReference>
<dbReference type="SFLD" id="SFLDG01205">
    <property type="entry name" value="AMPS.1"/>
    <property type="match status" value="1"/>
</dbReference>
<dbReference type="InterPro" id="IPR004046">
    <property type="entry name" value="GST_C"/>
</dbReference>